<keyword evidence="2" id="KW-1185">Reference proteome</keyword>
<dbReference type="EMBL" id="JBHUIX010000012">
    <property type="protein sequence ID" value="MFD2174848.1"/>
    <property type="molecule type" value="Genomic_DNA"/>
</dbReference>
<gene>
    <name evidence="1" type="ORF">ACFSM0_12185</name>
</gene>
<comment type="caution">
    <text evidence="1">The sequence shown here is derived from an EMBL/GenBank/DDBJ whole genome shotgun (WGS) entry which is preliminary data.</text>
</comment>
<dbReference type="Gene3D" id="3.40.50.150">
    <property type="entry name" value="Vaccinia Virus protein VP39"/>
    <property type="match status" value="2"/>
</dbReference>
<protein>
    <recommendedName>
        <fullName evidence="3">Methyltransferase</fullName>
    </recommendedName>
</protein>
<name>A0ABW5A9J3_9RHOB</name>
<evidence type="ECO:0000313" key="1">
    <source>
        <dbReference type="EMBL" id="MFD2174848.1"/>
    </source>
</evidence>
<dbReference type="RefSeq" id="WP_377390716.1">
    <property type="nucleotide sequence ID" value="NZ_JBHUIX010000012.1"/>
</dbReference>
<dbReference type="InterPro" id="IPR029063">
    <property type="entry name" value="SAM-dependent_MTases_sf"/>
</dbReference>
<reference evidence="2" key="1">
    <citation type="journal article" date="2019" name="Int. J. Syst. Evol. Microbiol.">
        <title>The Global Catalogue of Microorganisms (GCM) 10K type strain sequencing project: providing services to taxonomists for standard genome sequencing and annotation.</title>
        <authorList>
            <consortium name="The Broad Institute Genomics Platform"/>
            <consortium name="The Broad Institute Genome Sequencing Center for Infectious Disease"/>
            <person name="Wu L."/>
            <person name="Ma J."/>
        </authorList>
    </citation>
    <scope>NUCLEOTIDE SEQUENCE [LARGE SCALE GENOMIC DNA]</scope>
    <source>
        <strain evidence="2">CCUG 55131</strain>
    </source>
</reference>
<proteinExistence type="predicted"/>
<accession>A0ABW5A9J3</accession>
<evidence type="ECO:0008006" key="3">
    <source>
        <dbReference type="Google" id="ProtNLM"/>
    </source>
</evidence>
<dbReference type="Proteomes" id="UP001597413">
    <property type="component" value="Unassembled WGS sequence"/>
</dbReference>
<dbReference type="SUPFAM" id="SSF53335">
    <property type="entry name" value="S-adenosyl-L-methionine-dependent methyltransferases"/>
    <property type="match status" value="2"/>
</dbReference>
<sequence length="439" mass="49854">MHDASDQASPSRLVEQKTVPALFDKWIGERIPVFLGTNYLSQELPFSNWYRFKEAFSPEIVKQAITEHPVSVETCLDPFSGSGTTALTAQFMGISSVSFEVNPFLADLGRAKVETYDVKEIHAAFDEIMAVAEKLGSASDVFSETWLPETFVEPGKNGKWLFNVDVAHRVLTLRKAISSLPNPAQRRLFRVILGSSLIENSNVTINGKGRRYRNKWQYRSKTGSDLMRTFQMRAAQCFVDIEKFSLKSATVANIELQDIRDQNLCFPKFDVSVFSPPYPNSFDYTDVYNVELWMMGYLKSRENNIELRKKTITSHLQVTRPFSVLAEKPASLMQALFELEKRREHLWDKRITGMLETYFFEMSNLLRRLLTSKKPKGRVWIIVGNSQYAGVEIETGQILAEIAEDMGFSIVMNEVSRKLRTSPQQGGAPKLGESILVLG</sequence>
<evidence type="ECO:0000313" key="2">
    <source>
        <dbReference type="Proteomes" id="UP001597413"/>
    </source>
</evidence>
<organism evidence="1 2">
    <name type="scientific">Rhodobacter lacus</name>
    <dbReference type="NCBI Taxonomy" id="1641972"/>
    <lineage>
        <taxon>Bacteria</taxon>
        <taxon>Pseudomonadati</taxon>
        <taxon>Pseudomonadota</taxon>
        <taxon>Alphaproteobacteria</taxon>
        <taxon>Rhodobacterales</taxon>
        <taxon>Rhodobacter group</taxon>
        <taxon>Rhodobacter</taxon>
    </lineage>
</organism>